<reference evidence="1 2" key="1">
    <citation type="submission" date="2019-03" db="EMBL/GenBank/DDBJ databases">
        <title>Subsurface microbial communities from deep shales in Ohio and West Virginia, USA.</title>
        <authorList>
            <person name="Wrighton K."/>
        </authorList>
    </citation>
    <scope>NUCLEOTIDE SEQUENCE [LARGE SCALE GENOMIC DNA]</scope>
    <source>
        <strain evidence="1 2">MSL 6dP</strain>
    </source>
</reference>
<comment type="caution">
    <text evidence="1">The sequence shown here is derived from an EMBL/GenBank/DDBJ whole genome shotgun (WGS) entry which is preliminary data.</text>
</comment>
<protein>
    <submittedName>
        <fullName evidence="1">Uncharacterized protein</fullName>
    </submittedName>
</protein>
<evidence type="ECO:0000313" key="1">
    <source>
        <dbReference type="EMBL" id="TDX44317.1"/>
    </source>
</evidence>
<dbReference type="EMBL" id="SOEG01000057">
    <property type="protein sequence ID" value="TDX44317.1"/>
    <property type="molecule type" value="Genomic_DNA"/>
</dbReference>
<evidence type="ECO:0000313" key="2">
    <source>
        <dbReference type="Proteomes" id="UP000295832"/>
    </source>
</evidence>
<organism evidence="1 2">
    <name type="scientific">Orenia marismortui</name>
    <dbReference type="NCBI Taxonomy" id="46469"/>
    <lineage>
        <taxon>Bacteria</taxon>
        <taxon>Bacillati</taxon>
        <taxon>Bacillota</taxon>
        <taxon>Clostridia</taxon>
        <taxon>Halanaerobiales</taxon>
        <taxon>Halobacteroidaceae</taxon>
        <taxon>Orenia</taxon>
    </lineage>
</organism>
<keyword evidence="2" id="KW-1185">Reference proteome</keyword>
<accession>A0A4R8GRP8</accession>
<dbReference type="AlphaFoldDB" id="A0A4R8GRP8"/>
<gene>
    <name evidence="1" type="ORF">C7959_1574</name>
</gene>
<proteinExistence type="predicted"/>
<dbReference type="Proteomes" id="UP000295832">
    <property type="component" value="Unassembled WGS sequence"/>
</dbReference>
<sequence>MMRVKRAHTRIRAFLIDEISAPRTMTFDINLLPKVVNIQGGTIVGKVSSTGKARLYTKAAIKTAGSSVKDIELEVPITPFVTGDTVSIGENTVNITDVNYDTNIITVDSAVTVAAGDVVSGTDGSEKAIGVLRERMDLVGDFADEDQHGGVLEYAKVIADACDLLDDDAKTELKHIVFRELNR</sequence>
<name>A0A4R8GRP8_9FIRM</name>